<comment type="caution">
    <text evidence="2">The sequence shown here is derived from an EMBL/GenBank/DDBJ whole genome shotgun (WGS) entry which is preliminary data.</text>
</comment>
<dbReference type="KEGG" id="more:E1B28_001793"/>
<gene>
    <name evidence="2" type="ORF">E1B28_001793</name>
</gene>
<proteinExistence type="predicted"/>
<name>A0A9P8AG39_9AGAR</name>
<evidence type="ECO:0000256" key="1">
    <source>
        <dbReference type="SAM" id="MobiDB-lite"/>
    </source>
</evidence>
<reference evidence="2" key="1">
    <citation type="journal article" date="2021" name="Genome Biol. Evol.">
        <title>The assembled and annotated genome of the fairy-ring fungus Marasmius oreades.</title>
        <authorList>
            <person name="Hiltunen M."/>
            <person name="Ament-Velasquez S.L."/>
            <person name="Johannesson H."/>
        </authorList>
    </citation>
    <scope>NUCLEOTIDE SEQUENCE</scope>
    <source>
        <strain evidence="2">03SP1</strain>
    </source>
</reference>
<dbReference type="GeneID" id="66070869"/>
<dbReference type="AlphaFoldDB" id="A0A9P8AG39"/>
<dbReference type="EMBL" id="CM032181">
    <property type="protein sequence ID" value="KAG7100005.1"/>
    <property type="molecule type" value="Genomic_DNA"/>
</dbReference>
<keyword evidence="3" id="KW-1185">Reference proteome</keyword>
<evidence type="ECO:0000313" key="2">
    <source>
        <dbReference type="EMBL" id="KAG7100005.1"/>
    </source>
</evidence>
<evidence type="ECO:0000313" key="3">
    <source>
        <dbReference type="Proteomes" id="UP001049176"/>
    </source>
</evidence>
<accession>A0A9P8AG39</accession>
<organism evidence="2 3">
    <name type="scientific">Marasmius oreades</name>
    <name type="common">fairy-ring Marasmius</name>
    <dbReference type="NCBI Taxonomy" id="181124"/>
    <lineage>
        <taxon>Eukaryota</taxon>
        <taxon>Fungi</taxon>
        <taxon>Dikarya</taxon>
        <taxon>Basidiomycota</taxon>
        <taxon>Agaricomycotina</taxon>
        <taxon>Agaricomycetes</taxon>
        <taxon>Agaricomycetidae</taxon>
        <taxon>Agaricales</taxon>
        <taxon>Marasmiineae</taxon>
        <taxon>Marasmiaceae</taxon>
        <taxon>Marasmius</taxon>
    </lineage>
</organism>
<sequence length="127" mass="14216">MNLMLKDLEEPNTGQNDEQVVYAKFFPTIVSEVSPSPRALSHFRTLDLEDRFHCSDSDTPSSCVETNITDLSKSTQPANNHSKNRYSPGSFLRSWGRATQEPSESIGKVVPIIVPDHEPSRKSIRGQ</sequence>
<protein>
    <submittedName>
        <fullName evidence="2">Uncharacterized protein</fullName>
    </submittedName>
</protein>
<feature type="region of interest" description="Disordered" evidence="1">
    <location>
        <begin position="70"/>
        <end position="106"/>
    </location>
</feature>
<dbReference type="RefSeq" id="XP_043016475.1">
    <property type="nucleotide sequence ID" value="XM_043147761.1"/>
</dbReference>
<feature type="compositionally biased region" description="Polar residues" evidence="1">
    <location>
        <begin position="70"/>
        <end position="87"/>
    </location>
</feature>
<dbReference type="Proteomes" id="UP001049176">
    <property type="component" value="Chromosome 1"/>
</dbReference>